<dbReference type="Gene3D" id="3.40.50.410">
    <property type="entry name" value="von Willebrand factor, type A domain"/>
    <property type="match status" value="1"/>
</dbReference>
<keyword evidence="3" id="KW-1185">Reference proteome</keyword>
<dbReference type="EMBL" id="JBHUDG010000017">
    <property type="protein sequence ID" value="MFD1630448.1"/>
    <property type="molecule type" value="Genomic_DNA"/>
</dbReference>
<feature type="domain" description="DUF58" evidence="1">
    <location>
        <begin position="48"/>
        <end position="253"/>
    </location>
</feature>
<dbReference type="SUPFAM" id="SSF53300">
    <property type="entry name" value="vWA-like"/>
    <property type="match status" value="1"/>
</dbReference>
<dbReference type="PANTHER" id="PTHR33608">
    <property type="entry name" value="BLL2464 PROTEIN"/>
    <property type="match status" value="1"/>
</dbReference>
<proteinExistence type="predicted"/>
<dbReference type="Proteomes" id="UP001597118">
    <property type="component" value="Unassembled WGS sequence"/>
</dbReference>
<gene>
    <name evidence="2" type="ORF">ACFSAH_11200</name>
</gene>
<sequence>MKGKNIFLDGLEEGLSLEVLARQVVEGFITGLHKSPFHGFSVEFAEHKLYNQGESVKHVDWKLFARTDKMFVKKFEEETNLRCHLVLDSSSSMFYPEEGINKFQYSSLAIASIINLLRKQRDAFGLTLFSDVIESHIPAKSTRVHEKIIYHELERYLNKPVRGKLTNITECLHTIAERLPKRSMVVVFSDFFSTNQKQGNLEEVFSALQHLRFNKHEVIIFNVLDKTHELDFSFENRPYHFIDSETGKELKLNPFHYIDQYKSKMDNFKKEIDTRCGQLKIDLVDAYLEEGFNATLNAWLIKRNKMG</sequence>
<dbReference type="CDD" id="cd00198">
    <property type="entry name" value="vWFA"/>
    <property type="match status" value="1"/>
</dbReference>
<accession>A0ABW4ICH4</accession>
<evidence type="ECO:0000313" key="3">
    <source>
        <dbReference type="Proteomes" id="UP001597118"/>
    </source>
</evidence>
<organism evidence="2 3">
    <name type="scientific">Pseudopedobacter beijingensis</name>
    <dbReference type="NCBI Taxonomy" id="1207056"/>
    <lineage>
        <taxon>Bacteria</taxon>
        <taxon>Pseudomonadati</taxon>
        <taxon>Bacteroidota</taxon>
        <taxon>Sphingobacteriia</taxon>
        <taxon>Sphingobacteriales</taxon>
        <taxon>Sphingobacteriaceae</taxon>
        <taxon>Pseudopedobacter</taxon>
    </lineage>
</organism>
<comment type="caution">
    <text evidence="2">The sequence shown here is derived from an EMBL/GenBank/DDBJ whole genome shotgun (WGS) entry which is preliminary data.</text>
</comment>
<dbReference type="PANTHER" id="PTHR33608:SF7">
    <property type="entry name" value="DUF58 DOMAIN-CONTAINING PROTEIN"/>
    <property type="match status" value="1"/>
</dbReference>
<protein>
    <submittedName>
        <fullName evidence="2">DUF58 domain-containing protein</fullName>
    </submittedName>
</protein>
<dbReference type="RefSeq" id="WP_379662825.1">
    <property type="nucleotide sequence ID" value="NZ_JBHUDG010000017.1"/>
</dbReference>
<evidence type="ECO:0000259" key="1">
    <source>
        <dbReference type="Pfam" id="PF01882"/>
    </source>
</evidence>
<dbReference type="Pfam" id="PF01882">
    <property type="entry name" value="DUF58"/>
    <property type="match status" value="1"/>
</dbReference>
<name>A0ABW4ICH4_9SPHI</name>
<reference evidence="3" key="1">
    <citation type="journal article" date="2019" name="Int. J. Syst. Evol. Microbiol.">
        <title>The Global Catalogue of Microorganisms (GCM) 10K type strain sequencing project: providing services to taxonomists for standard genome sequencing and annotation.</title>
        <authorList>
            <consortium name="The Broad Institute Genomics Platform"/>
            <consortium name="The Broad Institute Genome Sequencing Center for Infectious Disease"/>
            <person name="Wu L."/>
            <person name="Ma J."/>
        </authorList>
    </citation>
    <scope>NUCLEOTIDE SEQUENCE [LARGE SCALE GENOMIC DNA]</scope>
    <source>
        <strain evidence="3">CCUG 53762</strain>
    </source>
</reference>
<dbReference type="InterPro" id="IPR036465">
    <property type="entry name" value="vWFA_dom_sf"/>
</dbReference>
<dbReference type="InterPro" id="IPR002881">
    <property type="entry name" value="DUF58"/>
</dbReference>
<evidence type="ECO:0000313" key="2">
    <source>
        <dbReference type="EMBL" id="MFD1630448.1"/>
    </source>
</evidence>